<reference evidence="1 2" key="1">
    <citation type="submission" date="2017-03" db="EMBL/GenBank/DDBJ databases">
        <title>Draft genome sequence of Streptomyces scabrisporus NF3, endophyte isolated from Amphipterygium adstringens.</title>
        <authorList>
            <person name="Vazquez M."/>
            <person name="Ceapa C.D."/>
            <person name="Rodriguez Luna D."/>
            <person name="Sanchez Esquivel S."/>
        </authorList>
    </citation>
    <scope>NUCLEOTIDE SEQUENCE [LARGE SCALE GENOMIC DNA]</scope>
    <source>
        <strain evidence="1 2">NF3</strain>
    </source>
</reference>
<dbReference type="OrthoDB" id="4823987at2"/>
<evidence type="ECO:0000313" key="1">
    <source>
        <dbReference type="EMBL" id="OPC83051.1"/>
    </source>
</evidence>
<gene>
    <name evidence="1" type="ORF">B4N89_20790</name>
</gene>
<name>A0A1T3P278_9ACTN</name>
<organism evidence="1 2">
    <name type="scientific">Embleya scabrispora</name>
    <dbReference type="NCBI Taxonomy" id="159449"/>
    <lineage>
        <taxon>Bacteria</taxon>
        <taxon>Bacillati</taxon>
        <taxon>Actinomycetota</taxon>
        <taxon>Actinomycetes</taxon>
        <taxon>Kitasatosporales</taxon>
        <taxon>Streptomycetaceae</taxon>
        <taxon>Embleya</taxon>
    </lineage>
</organism>
<dbReference type="SUPFAM" id="SSF109709">
    <property type="entry name" value="KorB DNA-binding domain-like"/>
    <property type="match status" value="1"/>
</dbReference>
<keyword evidence="2" id="KW-1185">Reference proteome</keyword>
<accession>A0A1T3P278</accession>
<evidence type="ECO:0000313" key="2">
    <source>
        <dbReference type="Proteomes" id="UP000190037"/>
    </source>
</evidence>
<dbReference type="AlphaFoldDB" id="A0A1T3P278"/>
<dbReference type="RefSeq" id="WP_078977350.1">
    <property type="nucleotide sequence ID" value="NZ_MWQN01000001.1"/>
</dbReference>
<comment type="caution">
    <text evidence="1">The sequence shown here is derived from an EMBL/GenBank/DDBJ whole genome shotgun (WGS) entry which is preliminary data.</text>
</comment>
<protein>
    <submittedName>
        <fullName evidence="1">Uncharacterized protein</fullName>
    </submittedName>
</protein>
<dbReference type="STRING" id="159449.B4N89_20790"/>
<sequence>MSLATKQCNRCHRNRTVSKFWRDARLPDGFRGICTTCSELTRGTGRRPDEVDPMAVERAVAGNPGKLNPAECREAVRILTERRLSYRDIAEHLRVASRTVTRARRHLHLTPPLCRSCASGACRWHIERTAA</sequence>
<dbReference type="EMBL" id="MWQN01000001">
    <property type="protein sequence ID" value="OPC83051.1"/>
    <property type="molecule type" value="Genomic_DNA"/>
</dbReference>
<dbReference type="Proteomes" id="UP000190037">
    <property type="component" value="Unassembled WGS sequence"/>
</dbReference>
<proteinExistence type="predicted"/>